<keyword evidence="1" id="KW-1133">Transmembrane helix</keyword>
<dbReference type="Proteomes" id="UP000523087">
    <property type="component" value="Unassembled WGS sequence"/>
</dbReference>
<sequence>MEYIYLLVLPIIGVLWFLNLASFLKNLHSNGNTLNQTILGAVLTFIFTFLFMYGFLGTH</sequence>
<evidence type="ECO:0000313" key="3">
    <source>
        <dbReference type="Proteomes" id="UP000523087"/>
    </source>
</evidence>
<comment type="caution">
    <text evidence="2">The sequence shown here is derived from an EMBL/GenBank/DDBJ whole genome shotgun (WGS) entry which is preliminary data.</text>
</comment>
<keyword evidence="1" id="KW-0812">Transmembrane</keyword>
<feature type="transmembrane region" description="Helical" evidence="1">
    <location>
        <begin position="6"/>
        <end position="24"/>
    </location>
</feature>
<name>A0A7V9Z960_9BACL</name>
<evidence type="ECO:0000313" key="2">
    <source>
        <dbReference type="EMBL" id="MBA2876269.1"/>
    </source>
</evidence>
<protein>
    <submittedName>
        <fullName evidence="2">Na+-driven multidrug efflux pump</fullName>
    </submittedName>
</protein>
<reference evidence="2 3" key="1">
    <citation type="submission" date="2020-07" db="EMBL/GenBank/DDBJ databases">
        <title>Genomic Encyclopedia of Type Strains, Phase IV (KMG-IV): sequencing the most valuable type-strain genomes for metagenomic binning, comparative biology and taxonomic classification.</title>
        <authorList>
            <person name="Goeker M."/>
        </authorList>
    </citation>
    <scope>NUCLEOTIDE SEQUENCE [LARGE SCALE GENOMIC DNA]</scope>
    <source>
        <strain evidence="2 3">DSM 15730</strain>
    </source>
</reference>
<accession>A0A7V9Z960</accession>
<gene>
    <name evidence="2" type="ORF">HNR31_003064</name>
</gene>
<dbReference type="AlphaFoldDB" id="A0A7V9Z960"/>
<evidence type="ECO:0000256" key="1">
    <source>
        <dbReference type="SAM" id="Phobius"/>
    </source>
</evidence>
<dbReference type="EMBL" id="JACDUT010000010">
    <property type="protein sequence ID" value="MBA2876269.1"/>
    <property type="molecule type" value="Genomic_DNA"/>
</dbReference>
<feature type="transmembrane region" description="Helical" evidence="1">
    <location>
        <begin position="36"/>
        <end position="56"/>
    </location>
</feature>
<proteinExistence type="predicted"/>
<keyword evidence="3" id="KW-1185">Reference proteome</keyword>
<organism evidence="2 3">
    <name type="scientific">Thermaerobacillus caldiproteolyticus</name>
    <dbReference type="NCBI Taxonomy" id="247480"/>
    <lineage>
        <taxon>Bacteria</taxon>
        <taxon>Bacillati</taxon>
        <taxon>Bacillota</taxon>
        <taxon>Bacilli</taxon>
        <taxon>Bacillales</taxon>
        <taxon>Anoxybacillaceae</taxon>
        <taxon>Thermaerobacillus</taxon>
    </lineage>
</organism>
<keyword evidence="1" id="KW-0472">Membrane</keyword>